<reference evidence="3" key="4">
    <citation type="submission" date="2020-10" db="EMBL/GenBank/DDBJ databases">
        <authorList>
            <person name="Bassil N.M."/>
            <person name="Lloyd J.R."/>
        </authorList>
    </citation>
    <scope>NUCLEOTIDE SEQUENCE</scope>
    <source>
        <strain evidence="3">NB2006</strain>
    </source>
</reference>
<organism evidence="2 4">
    <name type="scientific">Anaerobacillus isosaccharinicus</name>
    <dbReference type="NCBI Taxonomy" id="1532552"/>
    <lineage>
        <taxon>Bacteria</taxon>
        <taxon>Bacillati</taxon>
        <taxon>Bacillota</taxon>
        <taxon>Bacilli</taxon>
        <taxon>Bacillales</taxon>
        <taxon>Bacillaceae</taxon>
        <taxon>Anaerobacillus</taxon>
    </lineage>
</organism>
<dbReference type="RefSeq" id="WP_071317777.1">
    <property type="nucleotide sequence ID" value="NZ_CP063356.2"/>
</dbReference>
<dbReference type="AlphaFoldDB" id="A0A1S2LIZ2"/>
<dbReference type="SUPFAM" id="SSF46689">
    <property type="entry name" value="Homeodomain-like"/>
    <property type="match status" value="1"/>
</dbReference>
<proteinExistence type="predicted"/>
<dbReference type="KEGG" id="aia:AWH56_023255"/>
<dbReference type="Proteomes" id="UP000180175">
    <property type="component" value="Chromosome"/>
</dbReference>
<feature type="coiled-coil region" evidence="1">
    <location>
        <begin position="57"/>
        <end position="98"/>
    </location>
</feature>
<name>A0A1S2LIZ2_9BACI</name>
<evidence type="ECO:0000313" key="4">
    <source>
        <dbReference type="Proteomes" id="UP000180175"/>
    </source>
</evidence>
<dbReference type="GO" id="GO:0003677">
    <property type="term" value="F:DNA binding"/>
    <property type="evidence" value="ECO:0007669"/>
    <property type="project" value="InterPro"/>
</dbReference>
<accession>A0A1S2LIZ2</accession>
<reference evidence="3 4" key="2">
    <citation type="journal article" date="2017" name="Genome Announc.">
        <title>Draft Genome Sequences of Four Alkaliphilic Bacteria Belonging to the Anaerobacillus Genus.</title>
        <authorList>
            <person name="Bassil N.M."/>
            <person name="Lloyd J.R."/>
        </authorList>
    </citation>
    <scope>NUCLEOTIDE SEQUENCE [LARGE SCALE GENOMIC DNA]</scope>
    <source>
        <strain evidence="3 4">NB2006</strain>
    </source>
</reference>
<evidence type="ECO:0000313" key="2">
    <source>
        <dbReference type="EMBL" id="OIJ12200.1"/>
    </source>
</evidence>
<dbReference type="GO" id="GO:0006313">
    <property type="term" value="P:DNA transposition"/>
    <property type="evidence" value="ECO:0007669"/>
    <property type="project" value="InterPro"/>
</dbReference>
<reference evidence="2 4" key="1">
    <citation type="submission" date="2016-10" db="EMBL/GenBank/DDBJ databases">
        <title>Draft genome sequences of four alkaliphilic bacteria belonging to the Anaerobacillus genus.</title>
        <authorList>
            <person name="Bassil N.M."/>
            <person name="Lloyd J.R."/>
        </authorList>
    </citation>
    <scope>NUCLEOTIDE SEQUENCE [LARGE SCALE GENOMIC DNA]</scope>
    <source>
        <strain evidence="2 4">NB2006</strain>
    </source>
</reference>
<keyword evidence="1" id="KW-0175">Coiled coil</keyword>
<dbReference type="EMBL" id="LQXD01000129">
    <property type="protein sequence ID" value="OIJ12200.1"/>
    <property type="molecule type" value="Genomic_DNA"/>
</dbReference>
<dbReference type="EMBL" id="CP063356">
    <property type="protein sequence ID" value="QOY35559.1"/>
    <property type="molecule type" value="Genomic_DNA"/>
</dbReference>
<dbReference type="Gene3D" id="1.10.10.60">
    <property type="entry name" value="Homeodomain-like"/>
    <property type="match status" value="1"/>
</dbReference>
<gene>
    <name evidence="3" type="ORF">AWH56_023255</name>
    <name evidence="2" type="ORF">AWH56_14635</name>
</gene>
<protein>
    <submittedName>
        <fullName evidence="2">Transposase</fullName>
    </submittedName>
</protein>
<evidence type="ECO:0000313" key="3">
    <source>
        <dbReference type="EMBL" id="QOY35559.1"/>
    </source>
</evidence>
<dbReference type="GO" id="GO:0004803">
    <property type="term" value="F:transposase activity"/>
    <property type="evidence" value="ECO:0007669"/>
    <property type="project" value="InterPro"/>
</dbReference>
<reference evidence="3 4" key="3">
    <citation type="journal article" date="2019" name="Int. J. Syst. Evol. Microbiol.">
        <title>Anaerobacillus isosaccharinicus sp. nov., an alkaliphilic bacterium which degrades isosaccharinic acid.</title>
        <authorList>
            <person name="Bassil N.M."/>
            <person name="Lloyd J.R."/>
        </authorList>
    </citation>
    <scope>NUCLEOTIDE SEQUENCE [LARGE SCALE GENOMIC DNA]</scope>
    <source>
        <strain evidence="3 4">NB2006</strain>
    </source>
</reference>
<keyword evidence="4" id="KW-1185">Reference proteome</keyword>
<dbReference type="InterPro" id="IPR002514">
    <property type="entry name" value="Transposase_8"/>
</dbReference>
<sequence>MGEHRQTYNEEFKRQTVKFAQEQKQKKTMRDIAQELEVPLSCLHQWMTQFREFENEPVASEDRVRKLEQELHELERQLKLKDRKIADTEEELAIVKKAVHIFSRPRP</sequence>
<dbReference type="Pfam" id="PF01527">
    <property type="entry name" value="HTH_Tnp_1"/>
    <property type="match status" value="1"/>
</dbReference>
<dbReference type="InterPro" id="IPR009057">
    <property type="entry name" value="Homeodomain-like_sf"/>
</dbReference>
<evidence type="ECO:0000256" key="1">
    <source>
        <dbReference type="SAM" id="Coils"/>
    </source>
</evidence>
<dbReference type="OrthoDB" id="4379323at2"/>